<proteinExistence type="predicted"/>
<dbReference type="STRING" id="34002.SAMN04489859_1008120"/>
<accession>A0A1H8H5D3</accession>
<gene>
    <name evidence="1" type="ORF">SAMN04489859_1008120</name>
</gene>
<protein>
    <submittedName>
        <fullName evidence="1">Uncharacterized protein</fullName>
    </submittedName>
</protein>
<evidence type="ECO:0000313" key="2">
    <source>
        <dbReference type="Proteomes" id="UP000199054"/>
    </source>
</evidence>
<dbReference type="AlphaFoldDB" id="A0A1H8H5D3"/>
<keyword evidence="2" id="KW-1185">Reference proteome</keyword>
<reference evidence="1 2" key="1">
    <citation type="submission" date="2016-10" db="EMBL/GenBank/DDBJ databases">
        <authorList>
            <person name="de Groot N.N."/>
        </authorList>
    </citation>
    <scope>NUCLEOTIDE SEQUENCE [LARGE SCALE GENOMIC DNA]</scope>
    <source>
        <strain evidence="1 2">DSM 8512</strain>
    </source>
</reference>
<dbReference type="EMBL" id="FODE01000008">
    <property type="protein sequence ID" value="SEN51220.1"/>
    <property type="molecule type" value="Genomic_DNA"/>
</dbReference>
<dbReference type="RefSeq" id="WP_090611317.1">
    <property type="nucleotide sequence ID" value="NZ_CP067124.1"/>
</dbReference>
<sequence>MLICTTPVLGFTPEVFTAPDAIPYWTGVDAGKSPQLGSIVDVLDDDTGESARYEMTTLGWVEVEEEGGGDG</sequence>
<evidence type="ECO:0000313" key="1">
    <source>
        <dbReference type="EMBL" id="SEN51220.1"/>
    </source>
</evidence>
<organism evidence="1 2">
    <name type="scientific">Paracoccus alcaliphilus</name>
    <dbReference type="NCBI Taxonomy" id="34002"/>
    <lineage>
        <taxon>Bacteria</taxon>
        <taxon>Pseudomonadati</taxon>
        <taxon>Pseudomonadota</taxon>
        <taxon>Alphaproteobacteria</taxon>
        <taxon>Rhodobacterales</taxon>
        <taxon>Paracoccaceae</taxon>
        <taxon>Paracoccus</taxon>
    </lineage>
</organism>
<dbReference type="Proteomes" id="UP000199054">
    <property type="component" value="Unassembled WGS sequence"/>
</dbReference>
<name>A0A1H8H5D3_9RHOB</name>